<evidence type="ECO:0000313" key="1">
    <source>
        <dbReference type="EMBL" id="GEK28503.1"/>
    </source>
</evidence>
<gene>
    <name evidence="1" type="ORF">LSI01_08140</name>
</gene>
<comment type="caution">
    <text evidence="1">The sequence shown here is derived from an EMBL/GenBank/DDBJ whole genome shotgun (WGS) entry which is preliminary data.</text>
</comment>
<proteinExistence type="predicted"/>
<dbReference type="RefSeq" id="WP_157047454.1">
    <property type="nucleotide sequence ID" value="NZ_BJUD01000011.1"/>
</dbReference>
<reference evidence="1 2" key="1">
    <citation type="submission" date="2019-07" db="EMBL/GenBank/DDBJ databases">
        <title>Whole genome shotgun sequence of Lactobacillus siliginis NBRC 101315.</title>
        <authorList>
            <person name="Hosoyama A."/>
            <person name="Uohara A."/>
            <person name="Ohji S."/>
            <person name="Ichikawa N."/>
        </authorList>
    </citation>
    <scope>NUCLEOTIDE SEQUENCE [LARGE SCALE GENOMIC DNA]</scope>
    <source>
        <strain evidence="1 2">NBRC 101315</strain>
    </source>
</reference>
<accession>A0A510VNJ8</accession>
<sequence length="56" mass="6619">MSMYMCINTKTNEVFEGMRHMHHSEIMRRINEHSSYSAHRTVKVDLPGPLMIVKEN</sequence>
<dbReference type="Proteomes" id="UP000321429">
    <property type="component" value="Unassembled WGS sequence"/>
</dbReference>
<evidence type="ECO:0000313" key="2">
    <source>
        <dbReference type="Proteomes" id="UP000321429"/>
    </source>
</evidence>
<name>A0A510VNJ8_9LACO</name>
<dbReference type="EMBL" id="BJUD01000011">
    <property type="protein sequence ID" value="GEK28503.1"/>
    <property type="molecule type" value="Genomic_DNA"/>
</dbReference>
<organism evidence="1 2">
    <name type="scientific">Furfurilactobacillus siliginis</name>
    <dbReference type="NCBI Taxonomy" id="348151"/>
    <lineage>
        <taxon>Bacteria</taxon>
        <taxon>Bacillati</taxon>
        <taxon>Bacillota</taxon>
        <taxon>Bacilli</taxon>
        <taxon>Lactobacillales</taxon>
        <taxon>Lactobacillaceae</taxon>
        <taxon>Furfurilactobacillus</taxon>
    </lineage>
</organism>
<dbReference type="AlphaFoldDB" id="A0A510VNJ8"/>
<protein>
    <submittedName>
        <fullName evidence="1">Uncharacterized protein</fullName>
    </submittedName>
</protein>